<evidence type="ECO:0000256" key="12">
    <source>
        <dbReference type="ARBA" id="ARBA00049401"/>
    </source>
</evidence>
<dbReference type="Pfam" id="PF03060">
    <property type="entry name" value="NMO"/>
    <property type="match status" value="1"/>
</dbReference>
<evidence type="ECO:0000256" key="2">
    <source>
        <dbReference type="ARBA" id="ARBA00003535"/>
    </source>
</evidence>
<gene>
    <name evidence="13" type="ORF">ST398NM02_0904</name>
</gene>
<evidence type="ECO:0000313" key="13">
    <source>
        <dbReference type="EMBL" id="EIA15108.1"/>
    </source>
</evidence>
<dbReference type="AlphaFoldDB" id="A0ABC9Q2Y2"/>
<keyword evidence="5" id="KW-0216">Detoxification</keyword>
<dbReference type="InterPro" id="IPR004136">
    <property type="entry name" value="NMO"/>
</dbReference>
<evidence type="ECO:0000256" key="7">
    <source>
        <dbReference type="ARBA" id="ARBA00022643"/>
    </source>
</evidence>
<name>A0ABC9Q2Y2_STAA5</name>
<evidence type="ECO:0000256" key="4">
    <source>
        <dbReference type="ARBA" id="ARBA00013457"/>
    </source>
</evidence>
<dbReference type="FunFam" id="3.20.20.70:FF:000154">
    <property type="entry name" value="Probable nitronate monooxygenase"/>
    <property type="match status" value="1"/>
</dbReference>
<dbReference type="InterPro" id="IPR013785">
    <property type="entry name" value="Aldolase_TIM"/>
</dbReference>
<dbReference type="GO" id="GO:0009636">
    <property type="term" value="P:response to toxic substance"/>
    <property type="evidence" value="ECO:0007669"/>
    <property type="project" value="UniProtKB-KW"/>
</dbReference>
<dbReference type="Gene3D" id="3.20.20.70">
    <property type="entry name" value="Aldolase class I"/>
    <property type="match status" value="1"/>
</dbReference>
<organism evidence="13 14">
    <name type="scientific">Staphylococcus aureus subsp. aureus DR10</name>
    <dbReference type="NCBI Taxonomy" id="1155079"/>
    <lineage>
        <taxon>Bacteria</taxon>
        <taxon>Bacillati</taxon>
        <taxon>Bacillota</taxon>
        <taxon>Bacilli</taxon>
        <taxon>Bacillales</taxon>
        <taxon>Staphylococcaceae</taxon>
        <taxon>Staphylococcus</taxon>
    </lineage>
</organism>
<evidence type="ECO:0000256" key="6">
    <source>
        <dbReference type="ARBA" id="ARBA00022630"/>
    </source>
</evidence>
<evidence type="ECO:0000256" key="3">
    <source>
        <dbReference type="ARBA" id="ARBA00009881"/>
    </source>
</evidence>
<dbReference type="GO" id="GO:0051213">
    <property type="term" value="F:dioxygenase activity"/>
    <property type="evidence" value="ECO:0007669"/>
    <property type="project" value="UniProtKB-KW"/>
</dbReference>
<sequence>MKMRWIKRKKKNFLNSKFNFNNGKIATYLYKEQTAMWNKNRLTQMLSIEFPIIQAGMAGSTTPKLVASVSNSGGLGTIGAGYFNTQQLEDEIDYVRQLTSNSFGVNVFVPSQQSYTSNQIENMNAWLKPYRRALHLEEPVVKITEEQQFKCHIDTIIKKQVPVCCFTFGIPNESIIKRLKEANIKLIGTATSVDEAIANEKAGMDAIVAQGSEAGGHRGSFLKPKNQLPMVGTISLVPQIVDVVSIPVIAAGGIMDGRGVLASIVLGAEGVQMGTAFLTSQDSNASELLRDAIINSKETDTVITKAFSGKLARGINNRFIEEMSQYEGDIPDYPIQNELTSSIRKAAANIGDKELTHMWSGQSPRLATTHPANTIMSNIINQINQIMQYK</sequence>
<comment type="function">
    <text evidence="2">Nitronate monooxygenase that uses molecular oxygen to catalyze the oxidative denitrification of alkyl nitronates. Acts on propionate 3-nitronate (P3N), the presumed physiological substrate. Probably functions in the detoxification of P3N, a metabolic poison produced by plants and fungi as a defense mechanism.</text>
</comment>
<keyword evidence="6" id="KW-0285">Flavoprotein</keyword>
<comment type="cofactor">
    <cofactor evidence="1">
        <name>FMN</name>
        <dbReference type="ChEBI" id="CHEBI:58210"/>
    </cofactor>
</comment>
<dbReference type="GO" id="GO:0000166">
    <property type="term" value="F:nucleotide binding"/>
    <property type="evidence" value="ECO:0007669"/>
    <property type="project" value="UniProtKB-KW"/>
</dbReference>
<accession>A0ABC9Q2Y2</accession>
<evidence type="ECO:0000256" key="10">
    <source>
        <dbReference type="ARBA" id="ARBA00023033"/>
    </source>
</evidence>
<dbReference type="PANTHER" id="PTHR42747">
    <property type="entry name" value="NITRONATE MONOOXYGENASE-RELATED"/>
    <property type="match status" value="1"/>
</dbReference>
<evidence type="ECO:0000256" key="9">
    <source>
        <dbReference type="ARBA" id="ARBA00023002"/>
    </source>
</evidence>
<dbReference type="PANTHER" id="PTHR42747:SF3">
    <property type="entry name" value="NITRONATE MONOOXYGENASE-RELATED"/>
    <property type="match status" value="1"/>
</dbReference>
<evidence type="ECO:0000256" key="1">
    <source>
        <dbReference type="ARBA" id="ARBA00001917"/>
    </source>
</evidence>
<dbReference type="CDD" id="cd04730">
    <property type="entry name" value="NPD_like"/>
    <property type="match status" value="1"/>
</dbReference>
<dbReference type="EMBL" id="AIDT01000002">
    <property type="protein sequence ID" value="EIA15108.1"/>
    <property type="molecule type" value="Genomic_DNA"/>
</dbReference>
<keyword evidence="10" id="KW-0503">Monooxygenase</keyword>
<keyword evidence="9" id="KW-0560">Oxidoreductase</keyword>
<keyword evidence="8" id="KW-0547">Nucleotide-binding</keyword>
<proteinExistence type="inferred from homology"/>
<comment type="caution">
    <text evidence="13">The sequence shown here is derived from an EMBL/GenBank/DDBJ whole genome shotgun (WGS) entry which is preliminary data.</text>
</comment>
<comment type="similarity">
    <text evidence="3">Belongs to the nitronate monooxygenase family. NMO class I subfamily.</text>
</comment>
<dbReference type="GO" id="GO:0004497">
    <property type="term" value="F:monooxygenase activity"/>
    <property type="evidence" value="ECO:0007669"/>
    <property type="project" value="UniProtKB-KW"/>
</dbReference>
<protein>
    <recommendedName>
        <fullName evidence="4">Probable nitronate monooxygenase</fullName>
    </recommendedName>
    <alternativeName>
        <fullName evidence="11">Propionate 3-nitronate monooxygenase</fullName>
    </alternativeName>
</protein>
<evidence type="ECO:0000313" key="14">
    <source>
        <dbReference type="Proteomes" id="UP000003093"/>
    </source>
</evidence>
<evidence type="ECO:0000256" key="5">
    <source>
        <dbReference type="ARBA" id="ARBA00022575"/>
    </source>
</evidence>
<evidence type="ECO:0000256" key="8">
    <source>
        <dbReference type="ARBA" id="ARBA00022741"/>
    </source>
</evidence>
<reference evidence="13 14" key="1">
    <citation type="journal article" date="2012" name="MBio">
        <title>Identification of a highly transmissible animal-independent Staphylococcus aureus ST398 clone with distinct genomic and cell adhesion properties.</title>
        <authorList>
            <person name="Uhlemann A.C."/>
            <person name="Porcella S.F."/>
            <person name="Trivedi S."/>
            <person name="Sullivan S.B."/>
            <person name="Hafer C."/>
            <person name="Kennedy A.D."/>
            <person name="Barbian K.D."/>
            <person name="McCarthy A.J."/>
            <person name="Street C."/>
            <person name="Hirschberg D.L."/>
            <person name="Lipkin W.I."/>
            <person name="Lindsay J.A."/>
            <person name="DeLeo F.R."/>
            <person name="Lowy F.D."/>
        </authorList>
    </citation>
    <scope>NUCLEOTIDE SEQUENCE [LARGE SCALE GENOMIC DNA]</scope>
    <source>
        <strain evidence="13 14">DR10</strain>
    </source>
</reference>
<keyword evidence="7" id="KW-0288">FMN</keyword>
<comment type="catalytic activity">
    <reaction evidence="12">
        <text>3 propionate 3-nitronate + 3 O2 + H2O = 3 3-oxopropanoate + 2 nitrate + nitrite + H2O2 + 3 H(+)</text>
        <dbReference type="Rhea" id="RHEA:57332"/>
        <dbReference type="ChEBI" id="CHEBI:15377"/>
        <dbReference type="ChEBI" id="CHEBI:15378"/>
        <dbReference type="ChEBI" id="CHEBI:15379"/>
        <dbReference type="ChEBI" id="CHEBI:16240"/>
        <dbReference type="ChEBI" id="CHEBI:16301"/>
        <dbReference type="ChEBI" id="CHEBI:17632"/>
        <dbReference type="ChEBI" id="CHEBI:33190"/>
        <dbReference type="ChEBI" id="CHEBI:136067"/>
    </reaction>
</comment>
<keyword evidence="13" id="KW-0223">Dioxygenase</keyword>
<dbReference type="SUPFAM" id="SSF51412">
    <property type="entry name" value="Inosine monophosphate dehydrogenase (IMPDH)"/>
    <property type="match status" value="1"/>
</dbReference>
<dbReference type="Proteomes" id="UP000003093">
    <property type="component" value="Unassembled WGS sequence"/>
</dbReference>
<evidence type="ECO:0000256" key="11">
    <source>
        <dbReference type="ARBA" id="ARBA00031155"/>
    </source>
</evidence>